<reference evidence="2" key="1">
    <citation type="journal article" date="2010" name="Science">
        <title>Plasticity of animal genome architecture unmasked by rapid evolution of a pelagic tunicate.</title>
        <authorList>
            <person name="Denoeud F."/>
            <person name="Henriet S."/>
            <person name="Mungpakdee S."/>
            <person name="Aury J.M."/>
            <person name="Da Silva C."/>
            <person name="Brinkmann H."/>
            <person name="Mikhaleva J."/>
            <person name="Olsen L.C."/>
            <person name="Jubin C."/>
            <person name="Canestro C."/>
            <person name="Bouquet J.M."/>
            <person name="Danks G."/>
            <person name="Poulain J."/>
            <person name="Campsteijn C."/>
            <person name="Adamski M."/>
            <person name="Cross I."/>
            <person name="Yadetie F."/>
            <person name="Muffato M."/>
            <person name="Louis A."/>
            <person name="Butcher S."/>
            <person name="Tsagkogeorga G."/>
            <person name="Konrad A."/>
            <person name="Singh S."/>
            <person name="Jensen M.F."/>
            <person name="Cong E.H."/>
            <person name="Eikeseth-Otteraa H."/>
            <person name="Noel B."/>
            <person name="Anthouard V."/>
            <person name="Porcel B.M."/>
            <person name="Kachouri-Lafond R."/>
            <person name="Nishino A."/>
            <person name="Ugolini M."/>
            <person name="Chourrout P."/>
            <person name="Nishida H."/>
            <person name="Aasland R."/>
            <person name="Huzurbazar S."/>
            <person name="Westhof E."/>
            <person name="Delsuc F."/>
            <person name="Lehrach H."/>
            <person name="Reinhardt R."/>
            <person name="Weissenbach J."/>
            <person name="Roy S.W."/>
            <person name="Artiguenave F."/>
            <person name="Postlethwait J.H."/>
            <person name="Manak J.R."/>
            <person name="Thompson E.M."/>
            <person name="Jaillon O."/>
            <person name="Du Pasquier L."/>
            <person name="Boudinot P."/>
            <person name="Liberles D.A."/>
            <person name="Volff J.N."/>
            <person name="Philippe H."/>
            <person name="Lenhard B."/>
            <person name="Roest Crollius H."/>
            <person name="Wincker P."/>
            <person name="Chourrout D."/>
        </authorList>
    </citation>
    <scope>NUCLEOTIDE SEQUENCE [LARGE SCALE GENOMIC DNA]</scope>
</reference>
<evidence type="ECO:0000313" key="2">
    <source>
        <dbReference type="EMBL" id="CBY11164.1"/>
    </source>
</evidence>
<dbReference type="AlphaFoldDB" id="E4XMF7"/>
<gene>
    <name evidence="2" type="ORF">GSOID_T00015348001</name>
</gene>
<evidence type="ECO:0000313" key="3">
    <source>
        <dbReference type="Proteomes" id="UP000001307"/>
    </source>
</evidence>
<feature type="compositionally biased region" description="Polar residues" evidence="1">
    <location>
        <begin position="606"/>
        <end position="630"/>
    </location>
</feature>
<feature type="compositionally biased region" description="Low complexity" evidence="1">
    <location>
        <begin position="641"/>
        <end position="652"/>
    </location>
</feature>
<accession>E4XMF7</accession>
<sequence length="662" mass="76509">MRSVSPFCGENEITLWIKESCLTIDYDSLPDLLLTMNYLTGYIICQMREAHFISPPDMQPAVIFMLRSTKNVTRSINSLIPPASMDKVIISLPSTKEFMILNGTELEDNETYQKFRDLAFYPSGILETLPKPFPINNPQPEKSWEQTWQEIKEKTSEERRKTYCSAFVSETTICEDQEANFKAFLQKSELNRQAILNLLKSGKTVTCDTAEKLRHWTLKTRPDFEESAITTTTEKGTRTCLPGQCSYFLMWKGRRTITWRDYKINPRSEQKYYFNNIANESKNFLTEDDLSTLNSKDRSKGIDKTPPGIAEIAPKRLTVAENMILDEIKLRRWINIDLWNPIHSITRITDPNLHKIWLGLYREITTKTNNIMDHRNRNWENKIETFSLIAEYDGRCNKKSKELKALLMLGKKEPETEMLEWINSITKLMRKFISNKKETEHKNFLINQLKKGASCFSIVQNIPRMERCVPFSWHPTTLGRYTPKVEIFNGIYWIICNLIPRNERIWSKLANYKQGAEQLCREPKSIFECPKDNEVCLGKVVAWFTTNMQDTRNYCETSCKALFQPLLENPGPPAKKRKRNGSEVLESGPNHETKMATKLEHDSIESLPTMTSLLETSSIKSEPSSPQQIDEGQPDTENETSDGSQSKSESSSLEMITIRGPK</sequence>
<evidence type="ECO:0000256" key="1">
    <source>
        <dbReference type="SAM" id="MobiDB-lite"/>
    </source>
</evidence>
<feature type="region of interest" description="Disordered" evidence="1">
    <location>
        <begin position="569"/>
        <end position="662"/>
    </location>
</feature>
<dbReference type="EMBL" id="FN653077">
    <property type="protein sequence ID" value="CBY11164.1"/>
    <property type="molecule type" value="Genomic_DNA"/>
</dbReference>
<name>E4XMF7_OIKDI</name>
<proteinExistence type="predicted"/>
<feature type="compositionally biased region" description="Basic and acidic residues" evidence="1">
    <location>
        <begin position="589"/>
        <end position="604"/>
    </location>
</feature>
<keyword evidence="3" id="KW-1185">Reference proteome</keyword>
<protein>
    <submittedName>
        <fullName evidence="2">Uncharacterized protein</fullName>
    </submittedName>
</protein>
<dbReference type="Proteomes" id="UP000001307">
    <property type="component" value="Unassembled WGS sequence"/>
</dbReference>
<organism evidence="2">
    <name type="scientific">Oikopleura dioica</name>
    <name type="common">Tunicate</name>
    <dbReference type="NCBI Taxonomy" id="34765"/>
    <lineage>
        <taxon>Eukaryota</taxon>
        <taxon>Metazoa</taxon>
        <taxon>Chordata</taxon>
        <taxon>Tunicata</taxon>
        <taxon>Appendicularia</taxon>
        <taxon>Copelata</taxon>
        <taxon>Oikopleuridae</taxon>
        <taxon>Oikopleura</taxon>
    </lineage>
</organism>
<dbReference type="InParanoid" id="E4XMF7"/>